<evidence type="ECO:0000256" key="1">
    <source>
        <dbReference type="SAM" id="Phobius"/>
    </source>
</evidence>
<organism evidence="2 3">
    <name type="scientific">Colletotrichum gloeosporioides (strain Cg-14)</name>
    <name type="common">Anthracnose fungus</name>
    <name type="synonym">Glomerella cingulata</name>
    <dbReference type="NCBI Taxonomy" id="1237896"/>
    <lineage>
        <taxon>Eukaryota</taxon>
        <taxon>Fungi</taxon>
        <taxon>Dikarya</taxon>
        <taxon>Ascomycota</taxon>
        <taxon>Pezizomycotina</taxon>
        <taxon>Sordariomycetes</taxon>
        <taxon>Hypocreomycetidae</taxon>
        <taxon>Glomerellales</taxon>
        <taxon>Glomerellaceae</taxon>
        <taxon>Colletotrichum</taxon>
        <taxon>Colletotrichum gloeosporioides species complex</taxon>
    </lineage>
</organism>
<accession>T0KQ63</accession>
<dbReference type="EMBL" id="AMYD01001060">
    <property type="protein sequence ID" value="EQB54723.1"/>
    <property type="molecule type" value="Genomic_DNA"/>
</dbReference>
<dbReference type="OrthoDB" id="443402at2759"/>
<evidence type="ECO:0000313" key="2">
    <source>
        <dbReference type="EMBL" id="EQB54723.1"/>
    </source>
</evidence>
<keyword evidence="1" id="KW-0812">Transmembrane</keyword>
<dbReference type="STRING" id="1237896.T0KQ63"/>
<dbReference type="OMA" id="EQISAMM"/>
<feature type="transmembrane region" description="Helical" evidence="1">
    <location>
        <begin position="246"/>
        <end position="265"/>
    </location>
</feature>
<feature type="transmembrane region" description="Helical" evidence="1">
    <location>
        <begin position="214"/>
        <end position="234"/>
    </location>
</feature>
<keyword evidence="1" id="KW-1133">Transmembrane helix</keyword>
<dbReference type="HOGENOM" id="CLU_1042103_0_0_1"/>
<keyword evidence="1" id="KW-0472">Membrane</keyword>
<gene>
    <name evidence="2" type="ORF">CGLO_05406</name>
</gene>
<evidence type="ECO:0000313" key="3">
    <source>
        <dbReference type="Proteomes" id="UP000015530"/>
    </source>
</evidence>
<comment type="caution">
    <text evidence="2">The sequence shown here is derived from an EMBL/GenBank/DDBJ whole genome shotgun (WGS) entry which is preliminary data.</text>
</comment>
<dbReference type="Proteomes" id="UP000015530">
    <property type="component" value="Unassembled WGS sequence"/>
</dbReference>
<protein>
    <submittedName>
        <fullName evidence="2">Uncharacterized protein</fullName>
    </submittedName>
</protein>
<name>T0KQ63_COLGC</name>
<dbReference type="AlphaFoldDB" id="T0KQ63"/>
<proteinExistence type="predicted"/>
<sequence length="267" mass="31009">MVQNEGGNTIAGQPQSVDSREKHIFLVASSGSLNLHQIISTSQCTMDFSNNLRRGYRQLRGFWCYWFSIYKFSHCDFFEFEKFCLLGISDIKKGLPPDESPYKEEYFYEPRPATSKAPISPKEFKHIYYHYRKTSAADINVGYKPFTLMGQAPFYWPRFFKQLPPLFRKQIDGSLPTDTVPKIPQRLTRFDELSNNRETFWGLHAQEQISAMMVLIYALLAFMPSLAFCFIYWFGLGDKQPDLQNATTPLTISLTTFGLFMAYLVKH</sequence>
<reference evidence="3" key="1">
    <citation type="journal article" date="2013" name="Mol. Plant Microbe Interact.">
        <title>Global aspects of pacC regulation of pathogenicity genes in Colletotrichum gloeosporioides as revealed by transcriptome analysis.</title>
        <authorList>
            <person name="Alkan N."/>
            <person name="Meng X."/>
            <person name="Friedlander G."/>
            <person name="Reuveni E."/>
            <person name="Sukno S."/>
            <person name="Sherman A."/>
            <person name="Thon M."/>
            <person name="Fluhr R."/>
            <person name="Prusky D."/>
        </authorList>
    </citation>
    <scope>NUCLEOTIDE SEQUENCE [LARGE SCALE GENOMIC DNA]</scope>
    <source>
        <strain evidence="3">Cg-14</strain>
    </source>
</reference>